<dbReference type="Gene3D" id="1.10.510.10">
    <property type="entry name" value="Transferase(Phosphotransferase) domain 1"/>
    <property type="match status" value="1"/>
</dbReference>
<keyword evidence="3" id="KW-0723">Serine/threonine-protein kinase</keyword>
<dbReference type="InterPro" id="IPR001849">
    <property type="entry name" value="PH_domain"/>
</dbReference>
<dbReference type="EC" id="2.7.11.1" evidence="2"/>
<dbReference type="InParanoid" id="K1QPW4"/>
<keyword evidence="6" id="KW-0547">Nucleotide-binding</keyword>
<dbReference type="Pfam" id="PF00433">
    <property type="entry name" value="Pkinase_C"/>
    <property type="match status" value="1"/>
</dbReference>
<keyword evidence="7 9" id="KW-0418">Kinase</keyword>
<protein>
    <recommendedName>
        <fullName evidence="2">non-specific serine/threonine protein kinase</fullName>
        <ecNumber evidence="2">2.7.11.1</ecNumber>
    </recommendedName>
</protein>
<keyword evidence="4" id="KW-0597">Phosphoprotein</keyword>
<evidence type="ECO:0000256" key="7">
    <source>
        <dbReference type="ARBA" id="ARBA00022777"/>
    </source>
</evidence>
<evidence type="ECO:0000256" key="8">
    <source>
        <dbReference type="ARBA" id="ARBA00022840"/>
    </source>
</evidence>
<dbReference type="FunFam" id="2.30.29.30:FF:000027">
    <property type="entry name" value="Non-specific serine/threonine protein kinase"/>
    <property type="match status" value="1"/>
</dbReference>
<dbReference type="PROSITE" id="PS00107">
    <property type="entry name" value="PROTEIN_KINASE_ATP"/>
    <property type="match status" value="1"/>
</dbReference>
<evidence type="ECO:0000256" key="2">
    <source>
        <dbReference type="ARBA" id="ARBA00012513"/>
    </source>
</evidence>
<organism evidence="9">
    <name type="scientific">Magallana gigas</name>
    <name type="common">Pacific oyster</name>
    <name type="synonym">Crassostrea gigas</name>
    <dbReference type="NCBI Taxonomy" id="29159"/>
    <lineage>
        <taxon>Eukaryota</taxon>
        <taxon>Metazoa</taxon>
        <taxon>Spiralia</taxon>
        <taxon>Lophotrochozoa</taxon>
        <taxon>Mollusca</taxon>
        <taxon>Bivalvia</taxon>
        <taxon>Autobranchia</taxon>
        <taxon>Pteriomorphia</taxon>
        <taxon>Ostreida</taxon>
        <taxon>Ostreoidea</taxon>
        <taxon>Ostreidae</taxon>
        <taxon>Magallana</taxon>
    </lineage>
</organism>
<name>K1QPW4_MAGGI</name>
<gene>
    <name evidence="9" type="ORF">CGI_10014081</name>
</gene>
<dbReference type="GO" id="GO:0004674">
    <property type="term" value="F:protein serine/threonine kinase activity"/>
    <property type="evidence" value="ECO:0007669"/>
    <property type="project" value="UniProtKB-KW"/>
</dbReference>
<dbReference type="PROSITE" id="PS51285">
    <property type="entry name" value="AGC_KINASE_CTER"/>
    <property type="match status" value="1"/>
</dbReference>
<dbReference type="SMART" id="SM00133">
    <property type="entry name" value="S_TK_X"/>
    <property type="match status" value="2"/>
</dbReference>
<reference evidence="9" key="1">
    <citation type="journal article" date="2012" name="Nature">
        <title>The oyster genome reveals stress adaptation and complexity of shell formation.</title>
        <authorList>
            <person name="Zhang G."/>
            <person name="Fang X."/>
            <person name="Guo X."/>
            <person name="Li L."/>
            <person name="Luo R."/>
            <person name="Xu F."/>
            <person name="Yang P."/>
            <person name="Zhang L."/>
            <person name="Wang X."/>
            <person name="Qi H."/>
            <person name="Xiong Z."/>
            <person name="Que H."/>
            <person name="Xie Y."/>
            <person name="Holland P.W."/>
            <person name="Paps J."/>
            <person name="Zhu Y."/>
            <person name="Wu F."/>
            <person name="Chen Y."/>
            <person name="Wang J."/>
            <person name="Peng C."/>
            <person name="Meng J."/>
            <person name="Yang L."/>
            <person name="Liu J."/>
            <person name="Wen B."/>
            <person name="Zhang N."/>
            <person name="Huang Z."/>
            <person name="Zhu Q."/>
            <person name="Feng Y."/>
            <person name="Mount A."/>
            <person name="Hedgecock D."/>
            <person name="Xu Z."/>
            <person name="Liu Y."/>
            <person name="Domazet-Loso T."/>
            <person name="Du Y."/>
            <person name="Sun X."/>
            <person name="Zhang S."/>
            <person name="Liu B."/>
            <person name="Cheng P."/>
            <person name="Jiang X."/>
            <person name="Li J."/>
            <person name="Fan D."/>
            <person name="Wang W."/>
            <person name="Fu W."/>
            <person name="Wang T."/>
            <person name="Wang B."/>
            <person name="Zhang J."/>
            <person name="Peng Z."/>
            <person name="Li Y."/>
            <person name="Li N."/>
            <person name="Wang J."/>
            <person name="Chen M."/>
            <person name="He Y."/>
            <person name="Tan F."/>
            <person name="Song X."/>
            <person name="Zheng Q."/>
            <person name="Huang R."/>
            <person name="Yang H."/>
            <person name="Du X."/>
            <person name="Chen L."/>
            <person name="Yang M."/>
            <person name="Gaffney P.M."/>
            <person name="Wang S."/>
            <person name="Luo L."/>
            <person name="She Z."/>
            <person name="Ming Y."/>
            <person name="Huang W."/>
            <person name="Zhang S."/>
            <person name="Huang B."/>
            <person name="Zhang Y."/>
            <person name="Qu T."/>
            <person name="Ni P."/>
            <person name="Miao G."/>
            <person name="Wang J."/>
            <person name="Wang Q."/>
            <person name="Steinberg C.E."/>
            <person name="Wang H."/>
            <person name="Li N."/>
            <person name="Qian L."/>
            <person name="Zhang G."/>
            <person name="Li Y."/>
            <person name="Yang H."/>
            <person name="Liu X."/>
            <person name="Wang J."/>
            <person name="Yin Y."/>
            <person name="Wang J."/>
        </authorList>
    </citation>
    <scope>NUCLEOTIDE SEQUENCE [LARGE SCALE GENOMIC DNA]</scope>
    <source>
        <strain evidence="9">05x7-T-G4-1.051#20</strain>
    </source>
</reference>
<dbReference type="FunCoup" id="K1QPW4">
    <property type="interactions" value="818"/>
</dbReference>
<dbReference type="InterPro" id="IPR017892">
    <property type="entry name" value="Pkinase_C"/>
</dbReference>
<dbReference type="PROSITE" id="PS50003">
    <property type="entry name" value="PH_DOMAIN"/>
    <property type="match status" value="1"/>
</dbReference>
<dbReference type="Pfam" id="PF00169">
    <property type="entry name" value="PH"/>
    <property type="match status" value="1"/>
</dbReference>
<dbReference type="InterPro" id="IPR000719">
    <property type="entry name" value="Prot_kinase_dom"/>
</dbReference>
<comment type="similarity">
    <text evidence="1">Belongs to the protein kinase superfamily. AGC Ser/Thr protein kinase family. RAC subfamily.</text>
</comment>
<dbReference type="InterPro" id="IPR011009">
    <property type="entry name" value="Kinase-like_dom_sf"/>
</dbReference>
<dbReference type="Gene3D" id="2.30.29.30">
    <property type="entry name" value="Pleckstrin-homology domain (PH domain)/Phosphotyrosine-binding domain (PTB)"/>
    <property type="match status" value="1"/>
</dbReference>
<dbReference type="Gene3D" id="3.30.200.20">
    <property type="entry name" value="Phosphorylase Kinase, domain 1"/>
    <property type="match status" value="2"/>
</dbReference>
<dbReference type="PROSITE" id="PS50011">
    <property type="entry name" value="PROTEIN_KINASE_DOM"/>
    <property type="match status" value="1"/>
</dbReference>
<dbReference type="InterPro" id="IPR011993">
    <property type="entry name" value="PH-like_dom_sf"/>
</dbReference>
<dbReference type="HOGENOM" id="CLU_000288_63_5_1"/>
<accession>K1QPW4</accession>
<keyword evidence="8" id="KW-0067">ATP-binding</keyword>
<evidence type="ECO:0000256" key="6">
    <source>
        <dbReference type="ARBA" id="ARBA00022741"/>
    </source>
</evidence>
<dbReference type="SUPFAM" id="SSF50729">
    <property type="entry name" value="PH domain-like"/>
    <property type="match status" value="1"/>
</dbReference>
<evidence type="ECO:0000313" key="9">
    <source>
        <dbReference type="EMBL" id="EKC33169.1"/>
    </source>
</evidence>
<sequence>MWIEKWDKCAAIGEATQGPKEVAPIVKEGYMFKRGEYIRNWRARYYILRADGVFHGFKSKEEAQTSAEIQNDFMLQEDVTIVTQEKPKLNTFIVQGIILRGMQVDRIYYTETAEDREEWISAIQAVVDALGVGNWRSAFNELGEREEKMYDISLLNSSSKTLNDLPPNLIVRPLQLSDYDKVVEDTAINRVISTATLVTELQFNQRSPMVGWIKDIVIDNIKGNQPQLKNVAHLKPRNISTDDVGVSFVEIVEEKRQSLDDFEFLKVLGKGTFGKVILCKEKTTNHLYAIKILKKQVIIAKLENLLLDKDGHIKIADFGLCKEEMYYGASTKTFCGTPEYLAPEVLEDNDYGRAVDWWGTGVVMYEMMCGRLPFYNRDHDILFELILLQQVKFPRTLSEDATSLLSGLLVKDPKQRLGGTEDDVKVIVAHPFFKSINWQDLVEKKIPPPFMPQVTSETDTRYFDDTFTGESVELTPPPAPAMPEFEASSHSLDRIDEDMAEVDTPYFEKFSYHGMSLIVMIQPPWKPDVKSSWDTKYIPDEFAREITFLTPPGQEHLSESMRHELDSIDEEGELPYFEQFSFHGNSSKSFGGYLSESVRHTDELF</sequence>
<evidence type="ECO:0000256" key="4">
    <source>
        <dbReference type="ARBA" id="ARBA00022553"/>
    </source>
</evidence>
<dbReference type="SMART" id="SM00233">
    <property type="entry name" value="PH"/>
    <property type="match status" value="1"/>
</dbReference>
<evidence type="ECO:0000256" key="5">
    <source>
        <dbReference type="ARBA" id="ARBA00022679"/>
    </source>
</evidence>
<dbReference type="PANTHER" id="PTHR24351">
    <property type="entry name" value="RIBOSOMAL PROTEIN S6 KINASE"/>
    <property type="match status" value="1"/>
</dbReference>
<keyword evidence="5" id="KW-0808">Transferase</keyword>
<evidence type="ECO:0000256" key="3">
    <source>
        <dbReference type="ARBA" id="ARBA00022527"/>
    </source>
</evidence>
<dbReference type="InterPro" id="IPR017441">
    <property type="entry name" value="Protein_kinase_ATP_BS"/>
</dbReference>
<dbReference type="AlphaFoldDB" id="K1QPW4"/>
<dbReference type="Pfam" id="PF00069">
    <property type="entry name" value="Pkinase"/>
    <property type="match status" value="1"/>
</dbReference>
<dbReference type="EMBL" id="JH817201">
    <property type="protein sequence ID" value="EKC33169.1"/>
    <property type="molecule type" value="Genomic_DNA"/>
</dbReference>
<dbReference type="InterPro" id="IPR000961">
    <property type="entry name" value="AGC-kinase_C"/>
</dbReference>
<evidence type="ECO:0000256" key="1">
    <source>
        <dbReference type="ARBA" id="ARBA00006935"/>
    </source>
</evidence>
<dbReference type="SUPFAM" id="SSF56112">
    <property type="entry name" value="Protein kinase-like (PK-like)"/>
    <property type="match status" value="1"/>
</dbReference>
<proteinExistence type="inferred from homology"/>
<dbReference type="FunFam" id="1.10.510.10:FF:000713">
    <property type="entry name" value="Non-specific serine/threonine protein kinase"/>
    <property type="match status" value="1"/>
</dbReference>
<dbReference type="GO" id="GO:0005524">
    <property type="term" value="F:ATP binding"/>
    <property type="evidence" value="ECO:0007669"/>
    <property type="project" value="UniProtKB-UniRule"/>
</dbReference>